<dbReference type="SUPFAM" id="SSF53850">
    <property type="entry name" value="Periplasmic binding protein-like II"/>
    <property type="match status" value="1"/>
</dbReference>
<gene>
    <name evidence="3" type="ORF">F6B42_04235</name>
</gene>
<accession>A0A5J5IWF3</accession>
<feature type="chain" id="PRO_5039453776" evidence="1">
    <location>
        <begin position="23"/>
        <end position="558"/>
    </location>
</feature>
<dbReference type="InterPro" id="IPR000914">
    <property type="entry name" value="SBP_5_dom"/>
</dbReference>
<keyword evidence="1" id="KW-0732">Signal</keyword>
<sequence>MFRRSPAPLRLLLGLTAATALAVSLAACAPGGDSGATASDADTLITVGGQGDMQINFNPFSPSSIGGVGTIYEPLFFINKVGDAEPEPLLGVDQSWNEDGTVYTVTVRDDVTWSDGEPFTAADVAFTFSMLKDNPSINNIGFDGEVAADGDSVAFTFDSPSYVKGPDILNTVIVPEHLWADVSPTEFLDEQPVGTGAFELADFKPQAFTLAANPDYWGGEPELKAIRYISLSGNQAQADALAAGTIDWQTSPVPDIQNVPDRYPGYVNVTANQNQTVLASCASAEMGCSGPQTDPAVRQALSLAINRDQVNALAFQNTSTDISPTFVLLANQEQWISPSVVDPVVPTTPQADQARALLEGAGWALGGDGIYAKDGERLSLGVEVVTGWTDYITTIDTIAAQAREAGIEVVPVQSSWNEWTDKKQRGNFELAIDSLAQGPAPDPYYVYNNFFATTVPVGESSGNNFSRYADPDVSAAVEALQALAFDDTAAREPLMATIQDRIVADLPYIPVLTAGTSSQWNVAKFDGWPTDDDLYAFPAVWSRLDSAEVFKKLSPTGE</sequence>
<dbReference type="GO" id="GO:1904680">
    <property type="term" value="F:peptide transmembrane transporter activity"/>
    <property type="evidence" value="ECO:0007669"/>
    <property type="project" value="TreeGrafter"/>
</dbReference>
<dbReference type="PIRSF" id="PIRSF002741">
    <property type="entry name" value="MppA"/>
    <property type="match status" value="1"/>
</dbReference>
<reference evidence="4" key="1">
    <citation type="submission" date="2019-09" db="EMBL/GenBank/DDBJ databases">
        <title>Mumia zhuanghuii sp. nov. isolated from the intestinal contents of plateau pika (Ochotona curzoniae) in the Qinghai-Tibet plateau of China.</title>
        <authorList>
            <person name="Tian Z."/>
        </authorList>
    </citation>
    <scope>NUCLEOTIDE SEQUENCE [LARGE SCALE GENOMIC DNA]</scope>
    <source>
        <strain evidence="4">DSM 25564</strain>
    </source>
</reference>
<organism evidence="3 4">
    <name type="scientific">Microbacterium radiodurans</name>
    <dbReference type="NCBI Taxonomy" id="661398"/>
    <lineage>
        <taxon>Bacteria</taxon>
        <taxon>Bacillati</taxon>
        <taxon>Actinomycetota</taxon>
        <taxon>Actinomycetes</taxon>
        <taxon>Micrococcales</taxon>
        <taxon>Microbacteriaceae</taxon>
        <taxon>Microbacterium</taxon>
    </lineage>
</organism>
<dbReference type="Proteomes" id="UP000327039">
    <property type="component" value="Unassembled WGS sequence"/>
</dbReference>
<dbReference type="PROSITE" id="PS51257">
    <property type="entry name" value="PROKAR_LIPOPROTEIN"/>
    <property type="match status" value="1"/>
</dbReference>
<dbReference type="PANTHER" id="PTHR30290">
    <property type="entry name" value="PERIPLASMIC BINDING COMPONENT OF ABC TRANSPORTER"/>
    <property type="match status" value="1"/>
</dbReference>
<feature type="signal peptide" evidence="1">
    <location>
        <begin position="1"/>
        <end position="22"/>
    </location>
</feature>
<evidence type="ECO:0000256" key="1">
    <source>
        <dbReference type="SAM" id="SignalP"/>
    </source>
</evidence>
<dbReference type="Pfam" id="PF00496">
    <property type="entry name" value="SBP_bac_5"/>
    <property type="match status" value="1"/>
</dbReference>
<protein>
    <submittedName>
        <fullName evidence="3">ABC transporter substrate-binding protein</fullName>
    </submittedName>
</protein>
<dbReference type="OrthoDB" id="9764591at2"/>
<name>A0A5J5IWF3_9MICO</name>
<dbReference type="InterPro" id="IPR030678">
    <property type="entry name" value="Peptide/Ni-bd"/>
</dbReference>
<dbReference type="InterPro" id="IPR039424">
    <property type="entry name" value="SBP_5"/>
</dbReference>
<dbReference type="Gene3D" id="3.90.76.10">
    <property type="entry name" value="Dipeptide-binding Protein, Domain 1"/>
    <property type="match status" value="1"/>
</dbReference>
<dbReference type="CDD" id="cd08509">
    <property type="entry name" value="PBP2_TmCBP_oligosaccharides_like"/>
    <property type="match status" value="1"/>
</dbReference>
<dbReference type="AlphaFoldDB" id="A0A5J5IWF3"/>
<dbReference type="PANTHER" id="PTHR30290:SF82">
    <property type="entry name" value="ABC-TYPE DIPEPTIDE_OLIGOPEPTIDE TRANSPORT SYSTEM, PERIPLASMIC COMPONENT"/>
    <property type="match status" value="1"/>
</dbReference>
<proteinExistence type="predicted"/>
<comment type="caution">
    <text evidence="3">The sequence shown here is derived from an EMBL/GenBank/DDBJ whole genome shotgun (WGS) entry which is preliminary data.</text>
</comment>
<dbReference type="GO" id="GO:0015833">
    <property type="term" value="P:peptide transport"/>
    <property type="evidence" value="ECO:0007669"/>
    <property type="project" value="TreeGrafter"/>
</dbReference>
<keyword evidence="4" id="KW-1185">Reference proteome</keyword>
<dbReference type="GO" id="GO:0043190">
    <property type="term" value="C:ATP-binding cassette (ABC) transporter complex"/>
    <property type="evidence" value="ECO:0007669"/>
    <property type="project" value="InterPro"/>
</dbReference>
<evidence type="ECO:0000259" key="2">
    <source>
        <dbReference type="Pfam" id="PF00496"/>
    </source>
</evidence>
<feature type="domain" description="Solute-binding protein family 5" evidence="2">
    <location>
        <begin position="85"/>
        <end position="453"/>
    </location>
</feature>
<dbReference type="GO" id="GO:0042597">
    <property type="term" value="C:periplasmic space"/>
    <property type="evidence" value="ECO:0007669"/>
    <property type="project" value="UniProtKB-ARBA"/>
</dbReference>
<dbReference type="EMBL" id="VYRZ01000001">
    <property type="protein sequence ID" value="KAA9090039.1"/>
    <property type="molecule type" value="Genomic_DNA"/>
</dbReference>
<evidence type="ECO:0000313" key="3">
    <source>
        <dbReference type="EMBL" id="KAA9090039.1"/>
    </source>
</evidence>
<dbReference type="Gene3D" id="3.40.190.10">
    <property type="entry name" value="Periplasmic binding protein-like II"/>
    <property type="match status" value="1"/>
</dbReference>
<dbReference type="Gene3D" id="3.10.105.10">
    <property type="entry name" value="Dipeptide-binding Protein, Domain 3"/>
    <property type="match status" value="1"/>
</dbReference>
<evidence type="ECO:0000313" key="4">
    <source>
        <dbReference type="Proteomes" id="UP000327039"/>
    </source>
</evidence>